<protein>
    <recommendedName>
        <fullName evidence="12">Homeobox domain-containing protein</fullName>
    </recommendedName>
</protein>
<sequence>MDHPHQQNPSPLQAHQEDSGSSTKSSSFLCRQSCSRWTPTSDQIRILKDLYYNNGVRSPSAEQIQKIAARLRQYGKIEGKNVFYWFQNHKARERQKKRLTVDMAMQRSSTGASVGLTKYTNIVNPGIPSPTSPSSSGVLGVGHIGSNVGYGSVLMEKSFRDCSISSGGSSSNMGGHLSSNIGWISTRGASALNDPYYNYSSQAVLKPVNQIQREEDEEEEEEAPQIETLPLFPMHGEENIFQHGLCTTVNNNNNHPSLNYQFSYNPMFTWYGHHEDSTDHLRRRHKRDLEPPSS</sequence>
<dbReference type="PROSITE" id="PS50071">
    <property type="entry name" value="HOMEOBOX_2"/>
    <property type="match status" value="1"/>
</dbReference>
<organism evidence="13 14">
    <name type="scientific">Stephania cephalantha</name>
    <dbReference type="NCBI Taxonomy" id="152367"/>
    <lineage>
        <taxon>Eukaryota</taxon>
        <taxon>Viridiplantae</taxon>
        <taxon>Streptophyta</taxon>
        <taxon>Embryophyta</taxon>
        <taxon>Tracheophyta</taxon>
        <taxon>Spermatophyta</taxon>
        <taxon>Magnoliopsida</taxon>
        <taxon>Ranunculales</taxon>
        <taxon>Menispermaceae</taxon>
        <taxon>Menispermoideae</taxon>
        <taxon>Cissampelideae</taxon>
        <taxon>Stephania</taxon>
    </lineage>
</organism>
<name>A0AAP0Q440_9MAGN</name>
<keyword evidence="14" id="KW-1185">Reference proteome</keyword>
<evidence type="ECO:0000256" key="10">
    <source>
        <dbReference type="RuleBase" id="RU000682"/>
    </source>
</evidence>
<evidence type="ECO:0000256" key="5">
    <source>
        <dbReference type="ARBA" id="ARBA00023155"/>
    </source>
</evidence>
<dbReference type="Proteomes" id="UP001419268">
    <property type="component" value="Unassembled WGS sequence"/>
</dbReference>
<evidence type="ECO:0000256" key="8">
    <source>
        <dbReference type="ARBA" id="ARBA00024040"/>
    </source>
</evidence>
<proteinExistence type="inferred from homology"/>
<dbReference type="Gene3D" id="1.10.10.60">
    <property type="entry name" value="Homeodomain-like"/>
    <property type="match status" value="1"/>
</dbReference>
<keyword evidence="5 9" id="KW-0371">Homeobox</keyword>
<reference evidence="13 14" key="1">
    <citation type="submission" date="2024-01" db="EMBL/GenBank/DDBJ databases">
        <title>Genome assemblies of Stephania.</title>
        <authorList>
            <person name="Yang L."/>
        </authorList>
    </citation>
    <scope>NUCLEOTIDE SEQUENCE [LARGE SCALE GENOMIC DNA]</scope>
    <source>
        <strain evidence="13">JXDWG</strain>
        <tissue evidence="13">Leaf</tissue>
    </source>
</reference>
<feature type="region of interest" description="Disordered" evidence="11">
    <location>
        <begin position="1"/>
        <end position="26"/>
    </location>
</feature>
<gene>
    <name evidence="13" type="ORF">Scep_000395</name>
</gene>
<dbReference type="SUPFAM" id="SSF46689">
    <property type="entry name" value="Homeodomain-like"/>
    <property type="match status" value="1"/>
</dbReference>
<keyword evidence="7 9" id="KW-0539">Nucleus</keyword>
<evidence type="ECO:0000256" key="4">
    <source>
        <dbReference type="ARBA" id="ARBA00023125"/>
    </source>
</evidence>
<evidence type="ECO:0000313" key="14">
    <source>
        <dbReference type="Proteomes" id="UP001419268"/>
    </source>
</evidence>
<comment type="similarity">
    <text evidence="8">Belongs to the WUS homeobox family.</text>
</comment>
<dbReference type="Pfam" id="PF00046">
    <property type="entry name" value="Homeodomain"/>
    <property type="match status" value="1"/>
</dbReference>
<keyword evidence="2" id="KW-0217">Developmental protein</keyword>
<accession>A0AAP0Q440</accession>
<dbReference type="InterPro" id="IPR009057">
    <property type="entry name" value="Homeodomain-like_sf"/>
</dbReference>
<evidence type="ECO:0000256" key="7">
    <source>
        <dbReference type="ARBA" id="ARBA00023242"/>
    </source>
</evidence>
<dbReference type="PANTHER" id="PTHR45940">
    <property type="entry name" value="WUSCHEL-RELATED HOMEOBOX 1-RELATED"/>
    <property type="match status" value="1"/>
</dbReference>
<dbReference type="GO" id="GO:0099402">
    <property type="term" value="P:plant organ development"/>
    <property type="evidence" value="ECO:0007669"/>
    <property type="project" value="InterPro"/>
</dbReference>
<dbReference type="CDD" id="cd00086">
    <property type="entry name" value="homeodomain"/>
    <property type="match status" value="1"/>
</dbReference>
<comment type="caution">
    <text evidence="13">The sequence shown here is derived from an EMBL/GenBank/DDBJ whole genome shotgun (WGS) entry which is preliminary data.</text>
</comment>
<dbReference type="GO" id="GO:0005634">
    <property type="term" value="C:nucleus"/>
    <property type="evidence" value="ECO:0007669"/>
    <property type="project" value="UniProtKB-SubCell"/>
</dbReference>
<dbReference type="InterPro" id="IPR044555">
    <property type="entry name" value="WUSCHEL-like"/>
</dbReference>
<keyword evidence="6" id="KW-0804">Transcription</keyword>
<feature type="DNA-binding region" description="Homeobox" evidence="9">
    <location>
        <begin position="32"/>
        <end position="97"/>
    </location>
</feature>
<dbReference type="InterPro" id="IPR001356">
    <property type="entry name" value="HD"/>
</dbReference>
<evidence type="ECO:0000256" key="9">
    <source>
        <dbReference type="PROSITE-ProRule" id="PRU00108"/>
    </source>
</evidence>
<evidence type="ECO:0000256" key="6">
    <source>
        <dbReference type="ARBA" id="ARBA00023163"/>
    </source>
</evidence>
<keyword evidence="4 9" id="KW-0238">DNA-binding</keyword>
<dbReference type="SMART" id="SM00389">
    <property type="entry name" value="HOX"/>
    <property type="match status" value="1"/>
</dbReference>
<evidence type="ECO:0000313" key="13">
    <source>
        <dbReference type="EMBL" id="KAK9165204.1"/>
    </source>
</evidence>
<dbReference type="GO" id="GO:0003700">
    <property type="term" value="F:DNA-binding transcription factor activity"/>
    <property type="evidence" value="ECO:0007669"/>
    <property type="project" value="InterPro"/>
</dbReference>
<evidence type="ECO:0000259" key="12">
    <source>
        <dbReference type="PROSITE" id="PS50071"/>
    </source>
</evidence>
<evidence type="ECO:0000256" key="3">
    <source>
        <dbReference type="ARBA" id="ARBA00023015"/>
    </source>
</evidence>
<dbReference type="AlphaFoldDB" id="A0AAP0Q440"/>
<keyword evidence="3" id="KW-0805">Transcription regulation</keyword>
<dbReference type="GO" id="GO:0003677">
    <property type="term" value="F:DNA binding"/>
    <property type="evidence" value="ECO:0007669"/>
    <property type="project" value="UniProtKB-UniRule"/>
</dbReference>
<comment type="subcellular location">
    <subcellularLocation>
        <location evidence="1 9 10">Nucleus</location>
    </subcellularLocation>
</comment>
<evidence type="ECO:0000256" key="2">
    <source>
        <dbReference type="ARBA" id="ARBA00022473"/>
    </source>
</evidence>
<evidence type="ECO:0000256" key="1">
    <source>
        <dbReference type="ARBA" id="ARBA00004123"/>
    </source>
</evidence>
<dbReference type="EMBL" id="JBBNAG010000001">
    <property type="protein sequence ID" value="KAK9165204.1"/>
    <property type="molecule type" value="Genomic_DNA"/>
</dbReference>
<feature type="domain" description="Homeobox" evidence="12">
    <location>
        <begin position="30"/>
        <end position="96"/>
    </location>
</feature>
<evidence type="ECO:0000256" key="11">
    <source>
        <dbReference type="SAM" id="MobiDB-lite"/>
    </source>
</evidence>
<dbReference type="PANTHER" id="PTHR45940:SF2">
    <property type="entry name" value="WUSCHEL-RELATED HOMEOBOX 1"/>
    <property type="match status" value="1"/>
</dbReference>